<keyword evidence="2" id="KW-1185">Reference proteome</keyword>
<accession>A0A4R2RMB1</accession>
<proteinExistence type="predicted"/>
<evidence type="ECO:0000313" key="2">
    <source>
        <dbReference type="Proteomes" id="UP000294813"/>
    </source>
</evidence>
<gene>
    <name evidence="1" type="ORF">EDD73_11229</name>
</gene>
<dbReference type="AlphaFoldDB" id="A0A4R2RMB1"/>
<dbReference type="RefSeq" id="WP_131919257.1">
    <property type="nucleotide sequence ID" value="NZ_JAOQNU010000022.1"/>
</dbReference>
<dbReference type="Proteomes" id="UP000294813">
    <property type="component" value="Unassembled WGS sequence"/>
</dbReference>
<name>A0A4R2RMB1_9FIRM</name>
<evidence type="ECO:0000313" key="1">
    <source>
        <dbReference type="EMBL" id="TCP64068.1"/>
    </source>
</evidence>
<protein>
    <submittedName>
        <fullName evidence="1">Uncharacterized protein</fullName>
    </submittedName>
</protein>
<dbReference type="OrthoDB" id="5540948at2"/>
<dbReference type="PROSITE" id="PS51318">
    <property type="entry name" value="TAT"/>
    <property type="match status" value="1"/>
</dbReference>
<comment type="caution">
    <text evidence="1">The sequence shown here is derived from an EMBL/GenBank/DDBJ whole genome shotgun (WGS) entry which is preliminary data.</text>
</comment>
<sequence>MANERWSRRQFLRRSAAVLGLTGAALGGLVWAQPGRAGLPMGGLAVPRPTRRRMAIPGWAGAWAEVRKFPFPYKAMVAITSDIDGTSLEEFERIHRFLNTREMTEKGPGLGLDIGDSFWMFVDTDWDGAIDVEGHPLREQMAYWRSPTDRRPFQAAAIAKYIRCGWIDSIHSWGDFNKQQPDAPGAATFRREMAEAAVAELTREKLHVQVWIDHGNKANVQSFAGSSSWLQAYQAGDRPGLPYYHTDLTIPYGIRFGWGATASAWEYEPGGESLLRPLTLRDGRRIWNFTRYSCNGPRWQQDFRFIWNPYFLHEQLRAENRRRWKAEGWYCAVAQHLGGPNELYFPFLDEAVAALRELAEEQAAGEILVARTSRLLNYNLAEQFVVFEVRERGPGQLWAQDQAQTQAQRRDQAVTTPGRYVLNILRIDDPHLGTFVPAIDAVRGMTFYVPDPAHFDLAIGGQLVPAEEIMRNQADHTGRPSIGVRWFEPDLYDYTRR</sequence>
<organism evidence="1 2">
    <name type="scientific">Heliophilum fasciatum</name>
    <dbReference type="NCBI Taxonomy" id="35700"/>
    <lineage>
        <taxon>Bacteria</taxon>
        <taxon>Bacillati</taxon>
        <taxon>Bacillota</taxon>
        <taxon>Clostridia</taxon>
        <taxon>Eubacteriales</taxon>
        <taxon>Heliobacteriaceae</taxon>
        <taxon>Heliophilum</taxon>
    </lineage>
</organism>
<dbReference type="EMBL" id="SLXT01000012">
    <property type="protein sequence ID" value="TCP64068.1"/>
    <property type="molecule type" value="Genomic_DNA"/>
</dbReference>
<reference evidence="1 2" key="1">
    <citation type="submission" date="2019-03" db="EMBL/GenBank/DDBJ databases">
        <title>Genomic Encyclopedia of Type Strains, Phase IV (KMG-IV): sequencing the most valuable type-strain genomes for metagenomic binning, comparative biology and taxonomic classification.</title>
        <authorList>
            <person name="Goeker M."/>
        </authorList>
    </citation>
    <scope>NUCLEOTIDE SEQUENCE [LARGE SCALE GENOMIC DNA]</scope>
    <source>
        <strain evidence="1 2">DSM 11170</strain>
    </source>
</reference>
<dbReference type="InterPro" id="IPR006311">
    <property type="entry name" value="TAT_signal"/>
</dbReference>